<sequence>MGFEETAYPYTKPARRSSWRPEVKQFSQRRFRFLLRCTVAAAVTGILFLVALHRQYRHDLQEKYSATIFSNDSERRIHRSEWEASAGSLAERPIQREEWKRIGGGWEGEIFLYEDTVIKTFVTTRSPLRNCLDSSSSPTRIPTEIPATLVLGGLQDEVAEDADFLPLKGYLLAPATETEPASWLVLTPYLPSGNLQNVAMRLRSENLNHRDLDARFRPSLNRLLGALARMHGEHGLCHDDIKLSNVFVTDYLDATVSDTHWVLADFGNVREVTHPYHSSVICTRDSEQNADCRINDAVRLIKTYVTFLRLASIDTVSFDSAFWAEIEPWSELYWSAVKGARLGSGAAESFQDNSLSIAPIRSGEPTPQVEGAWSLGCLLGLPCLAQRTEEEMERGMFVTEDKARLFGATGTLLGVPTGEC</sequence>
<dbReference type="GO" id="GO:0005524">
    <property type="term" value="F:ATP binding"/>
    <property type="evidence" value="ECO:0007669"/>
    <property type="project" value="InterPro"/>
</dbReference>
<keyword evidence="1" id="KW-0812">Transmembrane</keyword>
<gene>
    <name evidence="3" type="ORF">KHLLAP_LOCUS7222</name>
</gene>
<accession>A0AAI8VKT4</accession>
<dbReference type="InterPro" id="IPR000719">
    <property type="entry name" value="Prot_kinase_dom"/>
</dbReference>
<evidence type="ECO:0000256" key="1">
    <source>
        <dbReference type="SAM" id="Phobius"/>
    </source>
</evidence>
<dbReference type="Gene3D" id="1.10.510.10">
    <property type="entry name" value="Transferase(Phosphotransferase) domain 1"/>
    <property type="match status" value="1"/>
</dbReference>
<dbReference type="InterPro" id="IPR008271">
    <property type="entry name" value="Ser/Thr_kinase_AS"/>
</dbReference>
<dbReference type="GO" id="GO:0004672">
    <property type="term" value="F:protein kinase activity"/>
    <property type="evidence" value="ECO:0007669"/>
    <property type="project" value="InterPro"/>
</dbReference>
<feature type="domain" description="Protein kinase" evidence="2">
    <location>
        <begin position="96"/>
        <end position="420"/>
    </location>
</feature>
<proteinExistence type="predicted"/>
<evidence type="ECO:0000313" key="3">
    <source>
        <dbReference type="EMBL" id="CAJ2506754.1"/>
    </source>
</evidence>
<dbReference type="InterPro" id="IPR011009">
    <property type="entry name" value="Kinase-like_dom_sf"/>
</dbReference>
<name>A0AAI8VKT4_9PEZI</name>
<dbReference type="SUPFAM" id="SSF56112">
    <property type="entry name" value="Protein kinase-like (PK-like)"/>
    <property type="match status" value="1"/>
</dbReference>
<dbReference type="EMBL" id="CAUWAG010000010">
    <property type="protein sequence ID" value="CAJ2506754.1"/>
    <property type="molecule type" value="Genomic_DNA"/>
</dbReference>
<dbReference type="PROSITE" id="PS50011">
    <property type="entry name" value="PROTEIN_KINASE_DOM"/>
    <property type="match status" value="1"/>
</dbReference>
<feature type="transmembrane region" description="Helical" evidence="1">
    <location>
        <begin position="33"/>
        <end position="52"/>
    </location>
</feature>
<protein>
    <submittedName>
        <fullName evidence="3">Uu.00g079400.m01.CDS01</fullName>
    </submittedName>
</protein>
<keyword evidence="4" id="KW-1185">Reference proteome</keyword>
<organism evidence="3 4">
    <name type="scientific">Anthostomella pinea</name>
    <dbReference type="NCBI Taxonomy" id="933095"/>
    <lineage>
        <taxon>Eukaryota</taxon>
        <taxon>Fungi</taxon>
        <taxon>Dikarya</taxon>
        <taxon>Ascomycota</taxon>
        <taxon>Pezizomycotina</taxon>
        <taxon>Sordariomycetes</taxon>
        <taxon>Xylariomycetidae</taxon>
        <taxon>Xylariales</taxon>
        <taxon>Xylariaceae</taxon>
        <taxon>Anthostomella</taxon>
    </lineage>
</organism>
<evidence type="ECO:0000313" key="4">
    <source>
        <dbReference type="Proteomes" id="UP001295740"/>
    </source>
</evidence>
<evidence type="ECO:0000259" key="2">
    <source>
        <dbReference type="PROSITE" id="PS50011"/>
    </source>
</evidence>
<comment type="caution">
    <text evidence="3">The sequence shown here is derived from an EMBL/GenBank/DDBJ whole genome shotgun (WGS) entry which is preliminary data.</text>
</comment>
<keyword evidence="1" id="KW-0472">Membrane</keyword>
<reference evidence="3" key="1">
    <citation type="submission" date="2023-10" db="EMBL/GenBank/DDBJ databases">
        <authorList>
            <person name="Hackl T."/>
        </authorList>
    </citation>
    <scope>NUCLEOTIDE SEQUENCE</scope>
</reference>
<dbReference type="Proteomes" id="UP001295740">
    <property type="component" value="Unassembled WGS sequence"/>
</dbReference>
<dbReference type="AlphaFoldDB" id="A0AAI8VKT4"/>
<keyword evidence="1" id="KW-1133">Transmembrane helix</keyword>
<dbReference type="PROSITE" id="PS00108">
    <property type="entry name" value="PROTEIN_KINASE_ST"/>
    <property type="match status" value="1"/>
</dbReference>